<dbReference type="Gene3D" id="6.10.140.2220">
    <property type="match status" value="1"/>
</dbReference>
<keyword evidence="1" id="KW-0479">Metal-binding</keyword>
<evidence type="ECO:0000313" key="7">
    <source>
        <dbReference type="EMBL" id="KAK7434740.1"/>
    </source>
</evidence>
<feature type="domain" description="MYND-type" evidence="6">
    <location>
        <begin position="437"/>
        <end position="480"/>
    </location>
</feature>
<keyword evidence="8" id="KW-1185">Reference proteome</keyword>
<accession>A0ABR1INW2</accession>
<dbReference type="InterPro" id="IPR002893">
    <property type="entry name" value="Znf_MYND"/>
</dbReference>
<dbReference type="PROSITE" id="PS50865">
    <property type="entry name" value="ZF_MYND_2"/>
    <property type="match status" value="1"/>
</dbReference>
<gene>
    <name evidence="7" type="ORF">VKT23_020018</name>
</gene>
<keyword evidence="3" id="KW-0862">Zinc</keyword>
<evidence type="ECO:0000259" key="6">
    <source>
        <dbReference type="PROSITE" id="PS50865"/>
    </source>
</evidence>
<keyword evidence="5" id="KW-1133">Transmembrane helix</keyword>
<keyword evidence="5" id="KW-0472">Membrane</keyword>
<evidence type="ECO:0000256" key="5">
    <source>
        <dbReference type="SAM" id="Phobius"/>
    </source>
</evidence>
<sequence>MTDKPKKTYRGQDGVRLKMNSIIRTLQRAPPSFVVPGELVPKASEALSAIHSLLNLLDSHRTTPLVFDILSKVRDHWWSIWSWSSVFINSCVYSAEVAVHNNYFSRDLVDVFKVLAHVMSPYTESLFDATIPISPRCFRSLVHSSRDFYSLLLKAITFASLHVDLLEDLYFSTMEVFYALFRYSNSGIDGFLTAVQASPYPRRMPSLLLCPLYAELSWLRLREFRPRKLLLSVFFVHFMCMAYHEFTTAYTSQHNSRLFLNLLRLLFSTESLKRIKQNAFQGDQSLSLKINGPPIEAITFTVAQILEILMVCMEEPNRCIYLVEEGLLPVILRSQFFTYDPELEDFFEPVSRSTLDHLFSKTMQIVQYSMAFRGTSRVIIRKLRKLIKGPLETKIILGGVASLEGQLWPTWVSLKSEVLLPEATARRKAIGTYWKETVRCSNPQCLEHRYPQKVCSRCLFECYCSPSCQRMHWRDHRKNCKRLALDYEEGKPTPLSKLEYAYLEATVKVDALHTFASRIAELKAEFFAMHQFTNVSPIIKIEYRDSPPDVSIEDVTIGCSQSLVQGVFRCDIVPTVELFLDDH</sequence>
<feature type="transmembrane region" description="Helical" evidence="5">
    <location>
        <begin position="229"/>
        <end position="246"/>
    </location>
</feature>
<protein>
    <recommendedName>
        <fullName evidence="6">MYND-type domain-containing protein</fullName>
    </recommendedName>
</protein>
<comment type="caution">
    <text evidence="7">The sequence shown here is derived from an EMBL/GenBank/DDBJ whole genome shotgun (WGS) entry which is preliminary data.</text>
</comment>
<name>A0ABR1INW2_9AGAR</name>
<evidence type="ECO:0000256" key="3">
    <source>
        <dbReference type="ARBA" id="ARBA00022833"/>
    </source>
</evidence>
<dbReference type="PROSITE" id="PS01360">
    <property type="entry name" value="ZF_MYND_1"/>
    <property type="match status" value="1"/>
</dbReference>
<keyword evidence="5" id="KW-0812">Transmembrane</keyword>
<evidence type="ECO:0000313" key="8">
    <source>
        <dbReference type="Proteomes" id="UP001498398"/>
    </source>
</evidence>
<dbReference type="Proteomes" id="UP001498398">
    <property type="component" value="Unassembled WGS sequence"/>
</dbReference>
<dbReference type="EMBL" id="JBANRG010000117">
    <property type="protein sequence ID" value="KAK7434740.1"/>
    <property type="molecule type" value="Genomic_DNA"/>
</dbReference>
<organism evidence="7 8">
    <name type="scientific">Marasmiellus scandens</name>
    <dbReference type="NCBI Taxonomy" id="2682957"/>
    <lineage>
        <taxon>Eukaryota</taxon>
        <taxon>Fungi</taxon>
        <taxon>Dikarya</taxon>
        <taxon>Basidiomycota</taxon>
        <taxon>Agaricomycotina</taxon>
        <taxon>Agaricomycetes</taxon>
        <taxon>Agaricomycetidae</taxon>
        <taxon>Agaricales</taxon>
        <taxon>Marasmiineae</taxon>
        <taxon>Omphalotaceae</taxon>
        <taxon>Marasmiellus</taxon>
    </lineage>
</organism>
<dbReference type="SUPFAM" id="SSF144232">
    <property type="entry name" value="HIT/MYND zinc finger-like"/>
    <property type="match status" value="1"/>
</dbReference>
<proteinExistence type="predicted"/>
<evidence type="ECO:0000256" key="4">
    <source>
        <dbReference type="PROSITE-ProRule" id="PRU00134"/>
    </source>
</evidence>
<keyword evidence="2 4" id="KW-0863">Zinc-finger</keyword>
<evidence type="ECO:0000256" key="2">
    <source>
        <dbReference type="ARBA" id="ARBA00022771"/>
    </source>
</evidence>
<reference evidence="7 8" key="1">
    <citation type="submission" date="2024-01" db="EMBL/GenBank/DDBJ databases">
        <title>A draft genome for the cacao thread blight pathogen Marasmiellus scandens.</title>
        <authorList>
            <person name="Baruah I.K."/>
            <person name="Leung J."/>
            <person name="Bukari Y."/>
            <person name="Amoako-Attah I."/>
            <person name="Meinhardt L.W."/>
            <person name="Bailey B.A."/>
            <person name="Cohen S.P."/>
        </authorList>
    </citation>
    <scope>NUCLEOTIDE SEQUENCE [LARGE SCALE GENOMIC DNA]</scope>
    <source>
        <strain evidence="7 8">GH-19</strain>
    </source>
</reference>
<evidence type="ECO:0000256" key="1">
    <source>
        <dbReference type="ARBA" id="ARBA00022723"/>
    </source>
</evidence>